<evidence type="ECO:0000313" key="4">
    <source>
        <dbReference type="Proteomes" id="UP000189728"/>
    </source>
</evidence>
<organism evidence="3 4">
    <name type="scientific">Campylobacter pinnipediorum subsp. pinnipediorum</name>
    <dbReference type="NCBI Taxonomy" id="1660067"/>
    <lineage>
        <taxon>Bacteria</taxon>
        <taxon>Pseudomonadati</taxon>
        <taxon>Campylobacterota</taxon>
        <taxon>Epsilonproteobacteria</taxon>
        <taxon>Campylobacterales</taxon>
        <taxon>Campylobacteraceae</taxon>
        <taxon>Campylobacter</taxon>
    </lineage>
</organism>
<feature type="domain" description="Lipid/polyisoprenoid-binding YceI-like" evidence="2">
    <location>
        <begin position="29"/>
        <end position="150"/>
    </location>
</feature>
<proteinExistence type="predicted"/>
<dbReference type="InterPro" id="IPR036761">
    <property type="entry name" value="TTHA0802/YceI-like_sf"/>
</dbReference>
<keyword evidence="1" id="KW-0732">Signal</keyword>
<evidence type="ECO:0000259" key="2">
    <source>
        <dbReference type="Pfam" id="PF04264"/>
    </source>
</evidence>
<protein>
    <recommendedName>
        <fullName evidence="2">Lipid/polyisoprenoid-binding YceI-like domain-containing protein</fullName>
    </recommendedName>
</protein>
<sequence length="181" mass="19931">MKKIISSVVVASLFATGAFAFNAKMDPELSFTGYKTEKKTAVGGTFKKFEFKSEKKDSFVDFAKTIDIKIESAGLTTKNPLRDKRIASIFKNEAIMAKIVDVKGDENKGEFALEITANGVTKTYNAPYEVKDGKLSASAVIDVLDFSLNETFNKFAQECKALHSGKTWSEAKVDMSLVIEK</sequence>
<evidence type="ECO:0000256" key="1">
    <source>
        <dbReference type="SAM" id="SignalP"/>
    </source>
</evidence>
<gene>
    <name evidence="3" type="ORF">BFG04_07195</name>
</gene>
<reference evidence="3 4" key="1">
    <citation type="submission" date="2016-08" db="EMBL/GenBank/DDBJ databases">
        <title>Campylobacter species from sea mammals.</title>
        <authorList>
            <person name="Gilbert M.J."/>
            <person name="Byrne B.A."/>
            <person name="Zomer A.L."/>
            <person name="Wagenaar J.A."/>
        </authorList>
    </citation>
    <scope>NUCLEOTIDE SEQUENCE [LARGE SCALE GENOMIC DNA]</scope>
    <source>
        <strain evidence="3 4">1105248</strain>
    </source>
</reference>
<evidence type="ECO:0000313" key="3">
    <source>
        <dbReference type="EMBL" id="OPA82178.1"/>
    </source>
</evidence>
<dbReference type="Proteomes" id="UP000189728">
    <property type="component" value="Unassembled WGS sequence"/>
</dbReference>
<dbReference type="InterPro" id="IPR007372">
    <property type="entry name" value="Lipid/polyisoprenoid-bd_YceI"/>
</dbReference>
<dbReference type="Gene3D" id="2.40.128.110">
    <property type="entry name" value="Lipid/polyisoprenoid-binding, YceI-like"/>
    <property type="match status" value="1"/>
</dbReference>
<feature type="signal peptide" evidence="1">
    <location>
        <begin position="1"/>
        <end position="20"/>
    </location>
</feature>
<dbReference type="EMBL" id="MCRK01000001">
    <property type="protein sequence ID" value="OPA82178.1"/>
    <property type="molecule type" value="Genomic_DNA"/>
</dbReference>
<accession>A0AAX0LCE4</accession>
<feature type="chain" id="PRO_5043454925" description="Lipid/polyisoprenoid-binding YceI-like domain-containing protein" evidence="1">
    <location>
        <begin position="21"/>
        <end position="181"/>
    </location>
</feature>
<comment type="caution">
    <text evidence="3">The sequence shown here is derived from an EMBL/GenBank/DDBJ whole genome shotgun (WGS) entry which is preliminary data.</text>
</comment>
<name>A0AAX0LCE4_9BACT</name>
<dbReference type="AlphaFoldDB" id="A0AAX0LCE4"/>
<dbReference type="SUPFAM" id="SSF101874">
    <property type="entry name" value="YceI-like"/>
    <property type="match status" value="1"/>
</dbReference>
<dbReference type="Pfam" id="PF04264">
    <property type="entry name" value="YceI"/>
    <property type="match status" value="1"/>
</dbReference>
<dbReference type="RefSeq" id="WP_069633092.1">
    <property type="nucleotide sequence ID" value="NZ_CP012546.1"/>
</dbReference>